<evidence type="ECO:0000256" key="1">
    <source>
        <dbReference type="ARBA" id="ARBA00004930"/>
    </source>
</evidence>
<dbReference type="Pfam" id="PF13193">
    <property type="entry name" value="AMP-binding_C"/>
    <property type="match status" value="1"/>
</dbReference>
<dbReference type="Pfam" id="PF00501">
    <property type="entry name" value="AMP-binding"/>
    <property type="match status" value="1"/>
</dbReference>
<keyword evidence="4" id="KW-0587">Phenylpropanoid metabolism</keyword>
<keyword evidence="3" id="KW-0436">Ligase</keyword>
<dbReference type="GO" id="GO:0009698">
    <property type="term" value="P:phenylpropanoid metabolic process"/>
    <property type="evidence" value="ECO:0007669"/>
    <property type="project" value="UniProtKB-KW"/>
</dbReference>
<sequence length="571" mass="63258">MEWVVEEKMEGLVVCPANHVPLTPLSFLERAAFVYRENIALIYGNISYSWEELHGRCINLASSLSQLGVISSGDVVATVAPNVPAQYELHFGVPMAGAVLSALNTMLDATTLAQKLQQLEAKIIFVYSDFIGLVLQALAILQEKDKSCLIVLIHERNNVKKPPVSSSGPSKILDYQTLLEMGQQPNFKIMYPKNEFDPISINFTSGSTGKPKGAVYSHRAAYLNTIADIFRFEMGKSPVFLWTVDMFRCNGWCLPWTVAALGGTNICLSEINGKEILDAIYLHNVTHFCGAPMILTKIANAIGINQPLLPHKVNVTVAGILPPQEILIKLEKLGFTINHAYGMSEALGPMISMPWKCQDEYLSKLNEDVDVKIREGVHNIMMEEVDVKDPESMESVPADGKTIGEIMFRGNAMMMGYLKDSSRTEEAFEGGWYRTKDLGIKYANGNIKLKDRAVDVVKTEGKTISTLEIEGVLIRHPMVLEVAVVARCDDVLGETPCAFVKLKKGCFVTDEEIIKFCEDWLQDYMVPKAVIFGDLPFNSSGKIQKFILRDKVNNALKLCLHSVGELPTPSS</sequence>
<comment type="caution">
    <text evidence="7">The sequence shown here is derived from an EMBL/GenBank/DDBJ whole genome shotgun (WGS) entry which is preliminary data.</text>
</comment>
<dbReference type="SUPFAM" id="SSF56801">
    <property type="entry name" value="Acetyl-CoA synthetase-like"/>
    <property type="match status" value="1"/>
</dbReference>
<dbReference type="InterPro" id="IPR020845">
    <property type="entry name" value="AMP-binding_CS"/>
</dbReference>
<dbReference type="AlphaFoldDB" id="A0A9J6AF49"/>
<gene>
    <name evidence="7" type="ORF">H5410_008426</name>
</gene>
<evidence type="ECO:0000259" key="5">
    <source>
        <dbReference type="Pfam" id="PF00501"/>
    </source>
</evidence>
<keyword evidence="8" id="KW-1185">Reference proteome</keyword>
<evidence type="ECO:0000313" key="7">
    <source>
        <dbReference type="EMBL" id="KAG5623208.1"/>
    </source>
</evidence>
<evidence type="ECO:0008006" key="9">
    <source>
        <dbReference type="Google" id="ProtNLM"/>
    </source>
</evidence>
<dbReference type="InterPro" id="IPR025110">
    <property type="entry name" value="AMP-bd_C"/>
</dbReference>
<dbReference type="OrthoDB" id="10253115at2759"/>
<feature type="domain" description="AMP-binding enzyme C-terminal" evidence="6">
    <location>
        <begin position="468"/>
        <end position="542"/>
    </location>
</feature>
<evidence type="ECO:0000256" key="2">
    <source>
        <dbReference type="ARBA" id="ARBA00006432"/>
    </source>
</evidence>
<feature type="domain" description="AMP-dependent synthetase/ligase" evidence="5">
    <location>
        <begin position="28"/>
        <end position="418"/>
    </location>
</feature>
<dbReference type="InterPro" id="IPR000873">
    <property type="entry name" value="AMP-dep_synth/lig_dom"/>
</dbReference>
<dbReference type="PROSITE" id="PS00455">
    <property type="entry name" value="AMP_BINDING"/>
    <property type="match status" value="1"/>
</dbReference>
<dbReference type="PANTHER" id="PTHR43859:SF11">
    <property type="entry name" value="4-COUMARATE--COA LIGASE"/>
    <property type="match status" value="1"/>
</dbReference>
<proteinExistence type="inferred from homology"/>
<dbReference type="InterPro" id="IPR042099">
    <property type="entry name" value="ANL_N_sf"/>
</dbReference>
<dbReference type="Gene3D" id="3.30.300.30">
    <property type="match status" value="1"/>
</dbReference>
<dbReference type="Gene3D" id="3.40.50.12780">
    <property type="entry name" value="N-terminal domain of ligase-like"/>
    <property type="match status" value="1"/>
</dbReference>
<protein>
    <recommendedName>
        <fullName evidence="9">4-coumarate--CoA ligase</fullName>
    </recommendedName>
</protein>
<dbReference type="PANTHER" id="PTHR43859">
    <property type="entry name" value="ACYL-ACTIVATING ENZYME"/>
    <property type="match status" value="1"/>
</dbReference>
<reference evidence="7 8" key="1">
    <citation type="submission" date="2020-09" db="EMBL/GenBank/DDBJ databases">
        <title>De no assembly of potato wild relative species, Solanum commersonii.</title>
        <authorList>
            <person name="Cho K."/>
        </authorList>
    </citation>
    <scope>NUCLEOTIDE SEQUENCE [LARGE SCALE GENOMIC DNA]</scope>
    <source>
        <strain evidence="7">LZ3.2</strain>
        <tissue evidence="7">Leaf</tissue>
    </source>
</reference>
<dbReference type="EMBL" id="JACXVP010000002">
    <property type="protein sequence ID" value="KAG5623208.1"/>
    <property type="molecule type" value="Genomic_DNA"/>
</dbReference>
<dbReference type="Proteomes" id="UP000824120">
    <property type="component" value="Chromosome 2"/>
</dbReference>
<name>A0A9J6AF49_SOLCO</name>
<evidence type="ECO:0000313" key="8">
    <source>
        <dbReference type="Proteomes" id="UP000824120"/>
    </source>
</evidence>
<dbReference type="InterPro" id="IPR045851">
    <property type="entry name" value="AMP-bd_C_sf"/>
</dbReference>
<accession>A0A9J6AF49</accession>
<dbReference type="GO" id="GO:0016874">
    <property type="term" value="F:ligase activity"/>
    <property type="evidence" value="ECO:0007669"/>
    <property type="project" value="UniProtKB-KW"/>
</dbReference>
<comment type="similarity">
    <text evidence="2">Belongs to the ATP-dependent AMP-binding enzyme family.</text>
</comment>
<evidence type="ECO:0000259" key="6">
    <source>
        <dbReference type="Pfam" id="PF13193"/>
    </source>
</evidence>
<evidence type="ECO:0000256" key="4">
    <source>
        <dbReference type="ARBA" id="ARBA00023051"/>
    </source>
</evidence>
<organism evidence="7 8">
    <name type="scientific">Solanum commersonii</name>
    <name type="common">Commerson's wild potato</name>
    <name type="synonym">Commerson's nightshade</name>
    <dbReference type="NCBI Taxonomy" id="4109"/>
    <lineage>
        <taxon>Eukaryota</taxon>
        <taxon>Viridiplantae</taxon>
        <taxon>Streptophyta</taxon>
        <taxon>Embryophyta</taxon>
        <taxon>Tracheophyta</taxon>
        <taxon>Spermatophyta</taxon>
        <taxon>Magnoliopsida</taxon>
        <taxon>eudicotyledons</taxon>
        <taxon>Gunneridae</taxon>
        <taxon>Pentapetalae</taxon>
        <taxon>asterids</taxon>
        <taxon>lamiids</taxon>
        <taxon>Solanales</taxon>
        <taxon>Solanaceae</taxon>
        <taxon>Solanoideae</taxon>
        <taxon>Solaneae</taxon>
        <taxon>Solanum</taxon>
    </lineage>
</organism>
<evidence type="ECO:0000256" key="3">
    <source>
        <dbReference type="ARBA" id="ARBA00022598"/>
    </source>
</evidence>
<comment type="pathway">
    <text evidence="1">Phytoalexin biosynthesis; 3,4',5-trihydroxystilbene biosynthesis; 3,4',5-trihydroxystilbene from trans-4-coumarate: step 1/2.</text>
</comment>